<comment type="catalytic activity">
    <reaction evidence="4">
        <text>UTP + H2O = UMP + diphosphate + H(+)</text>
        <dbReference type="Rhea" id="RHEA:29395"/>
        <dbReference type="ChEBI" id="CHEBI:15377"/>
        <dbReference type="ChEBI" id="CHEBI:15378"/>
        <dbReference type="ChEBI" id="CHEBI:33019"/>
        <dbReference type="ChEBI" id="CHEBI:46398"/>
        <dbReference type="ChEBI" id="CHEBI:57865"/>
        <dbReference type="EC" id="3.6.1.9"/>
    </reaction>
</comment>
<dbReference type="PANTHER" id="PTHR43213">
    <property type="entry name" value="BIFUNCTIONAL DTTP/UTP PYROPHOSPHATASE/METHYLTRANSFERASE PROTEIN-RELATED"/>
    <property type="match status" value="1"/>
</dbReference>
<accession>A0A059ZYH2</accession>
<dbReference type="SUPFAM" id="SSF52972">
    <property type="entry name" value="ITPase-like"/>
    <property type="match status" value="1"/>
</dbReference>
<dbReference type="GO" id="GO:0009117">
    <property type="term" value="P:nucleotide metabolic process"/>
    <property type="evidence" value="ECO:0007669"/>
    <property type="project" value="UniProtKB-KW"/>
</dbReference>
<comment type="similarity">
    <text evidence="4">Belongs to the Maf family. YhdE subfamily.</text>
</comment>
<evidence type="ECO:0000256" key="3">
    <source>
        <dbReference type="ARBA" id="ARBA00023080"/>
    </source>
</evidence>
<dbReference type="EMBL" id="CP005986">
    <property type="protein sequence ID" value="AIA56508.1"/>
    <property type="molecule type" value="Genomic_DNA"/>
</dbReference>
<keyword evidence="4" id="KW-0963">Cytoplasm</keyword>
<dbReference type="CDD" id="cd00555">
    <property type="entry name" value="Maf"/>
    <property type="match status" value="1"/>
</dbReference>
<evidence type="ECO:0000256" key="4">
    <source>
        <dbReference type="HAMAP-Rule" id="MF_00528"/>
    </source>
</evidence>
<dbReference type="Proteomes" id="UP000005522">
    <property type="component" value="Chromosome"/>
</dbReference>
<dbReference type="GeneID" id="92932725"/>
<sequence length="204" mass="22063">MPSPDALGTPILTLASASSRRLELLRQLGYDPQVRAAAIDETPRPLERPQSLVRRLAQEKAAAAWRELQGGIVLGADTVVVVDGQVFGKPRDLDAARCMYAALGGRWHGVLTAVAVYDGRQWYRCLSRSAVWLRPLSSAEVTAYWTSAEPFDKAGGYGIQGLGASFVRSLRGSYSGVMGLPLFETAELLGAAGLPPPFLRDRHE</sequence>
<dbReference type="PIRSF" id="PIRSF006305">
    <property type="entry name" value="Maf"/>
    <property type="match status" value="1"/>
</dbReference>
<dbReference type="HOGENOM" id="CLU_040416_2_1_6"/>
<feature type="site" description="Important for substrate specificity" evidence="4">
    <location>
        <position position="78"/>
    </location>
</feature>
<comment type="cofactor">
    <cofactor evidence="1 4">
        <name>a divalent metal cation</name>
        <dbReference type="ChEBI" id="CHEBI:60240"/>
    </cofactor>
</comment>
<reference evidence="5 6" key="1">
    <citation type="journal article" date="2009" name="J. Bacteriol.">
        <title>Draft genome sequence of the extremely acidophilic bacterium Acidithiobacillus caldus ATCC 51756 reveals metabolic versatility in the genus Acidithiobacillus.</title>
        <authorList>
            <person name="Valdes J."/>
            <person name="Quatrini R."/>
            <person name="Hallberg K."/>
            <person name="Dopson M."/>
            <person name="Valenzuela P.D."/>
            <person name="Holmes D.S."/>
        </authorList>
    </citation>
    <scope>NUCLEOTIDE SEQUENCE [LARGE SCALE GENOMIC DNA]</scope>
    <source>
        <strain evidence="6">ATCC 51756 / DSM 8584 / KU</strain>
    </source>
</reference>
<dbReference type="AlphaFoldDB" id="A0A059ZYH2"/>
<organism evidence="5 6">
    <name type="scientific">Acidithiobacillus caldus (strain ATCC 51756 / DSM 8584 / KU)</name>
    <dbReference type="NCBI Taxonomy" id="637389"/>
    <lineage>
        <taxon>Bacteria</taxon>
        <taxon>Pseudomonadati</taxon>
        <taxon>Pseudomonadota</taxon>
        <taxon>Acidithiobacillia</taxon>
        <taxon>Acidithiobacillales</taxon>
        <taxon>Acidithiobacillaceae</taxon>
        <taxon>Acidithiobacillus</taxon>
    </lineage>
</organism>
<comment type="catalytic activity">
    <reaction evidence="4">
        <text>dTTP + H2O = dTMP + diphosphate + H(+)</text>
        <dbReference type="Rhea" id="RHEA:28534"/>
        <dbReference type="ChEBI" id="CHEBI:15377"/>
        <dbReference type="ChEBI" id="CHEBI:15378"/>
        <dbReference type="ChEBI" id="CHEBI:33019"/>
        <dbReference type="ChEBI" id="CHEBI:37568"/>
        <dbReference type="ChEBI" id="CHEBI:63528"/>
        <dbReference type="EC" id="3.6.1.9"/>
    </reaction>
</comment>
<evidence type="ECO:0000256" key="1">
    <source>
        <dbReference type="ARBA" id="ARBA00001968"/>
    </source>
</evidence>
<dbReference type="HAMAP" id="MF_00528">
    <property type="entry name" value="Maf"/>
    <property type="match status" value="1"/>
</dbReference>
<protein>
    <recommendedName>
        <fullName evidence="4">dTTP/UTP pyrophosphatase</fullName>
        <shortName evidence="4">dTTPase/UTPase</shortName>
        <ecNumber evidence="4">3.6.1.9</ecNumber>
    </recommendedName>
    <alternativeName>
        <fullName evidence="4">Nucleoside triphosphate pyrophosphatase</fullName>
    </alternativeName>
    <alternativeName>
        <fullName evidence="4">Nucleotide pyrophosphatase</fullName>
        <shortName evidence="4">Nucleotide PPase</shortName>
    </alternativeName>
</protein>
<proteinExistence type="inferred from homology"/>
<feature type="site" description="Important for substrate specificity" evidence="4">
    <location>
        <position position="160"/>
    </location>
</feature>
<dbReference type="GO" id="GO:0036221">
    <property type="term" value="F:UTP diphosphatase activity"/>
    <property type="evidence" value="ECO:0007669"/>
    <property type="project" value="RHEA"/>
</dbReference>
<name>A0A059ZYH2_ACICK</name>
<dbReference type="PANTHER" id="PTHR43213:SF5">
    <property type="entry name" value="BIFUNCTIONAL DTTP_UTP PYROPHOSPHATASE_METHYLTRANSFERASE PROTEIN-RELATED"/>
    <property type="match status" value="1"/>
</dbReference>
<dbReference type="InterPro" id="IPR003697">
    <property type="entry name" value="Maf-like"/>
</dbReference>
<keyword evidence="2 4" id="KW-0378">Hydrolase</keyword>
<dbReference type="GO" id="GO:0005737">
    <property type="term" value="C:cytoplasm"/>
    <property type="evidence" value="ECO:0007669"/>
    <property type="project" value="UniProtKB-SubCell"/>
</dbReference>
<dbReference type="InterPro" id="IPR029001">
    <property type="entry name" value="ITPase-like_fam"/>
</dbReference>
<gene>
    <name evidence="5" type="ORF">Acaty_c2670</name>
</gene>
<feature type="active site" description="Proton acceptor" evidence="4">
    <location>
        <position position="77"/>
    </location>
</feature>
<feature type="site" description="Important for substrate specificity" evidence="4">
    <location>
        <position position="20"/>
    </location>
</feature>
<evidence type="ECO:0000313" key="6">
    <source>
        <dbReference type="Proteomes" id="UP000005522"/>
    </source>
</evidence>
<comment type="subcellular location">
    <subcellularLocation>
        <location evidence="4">Cytoplasm</location>
    </subcellularLocation>
</comment>
<evidence type="ECO:0000313" key="5">
    <source>
        <dbReference type="EMBL" id="AIA56508.1"/>
    </source>
</evidence>
<dbReference type="RefSeq" id="WP_004869436.1">
    <property type="nucleotide sequence ID" value="NZ_CP005986.1"/>
</dbReference>
<dbReference type="EC" id="3.6.1.9" evidence="4"/>
<dbReference type="NCBIfam" id="TIGR00172">
    <property type="entry name" value="maf"/>
    <property type="match status" value="1"/>
</dbReference>
<dbReference type="KEGG" id="acz:Acaty_c2670"/>
<comment type="function">
    <text evidence="4">Nucleoside triphosphate pyrophosphatase that hydrolyzes dTTP and UTP. May have a dual role in cell division arrest and in preventing the incorporation of modified nucleotides into cellular nucleic acids.</text>
</comment>
<comment type="caution">
    <text evidence="4">Lacks conserved residue(s) required for the propagation of feature annotation.</text>
</comment>
<evidence type="ECO:0000256" key="2">
    <source>
        <dbReference type="ARBA" id="ARBA00022801"/>
    </source>
</evidence>
<dbReference type="Pfam" id="PF02545">
    <property type="entry name" value="Maf"/>
    <property type="match status" value="1"/>
</dbReference>
<dbReference type="GO" id="GO:0036218">
    <property type="term" value="F:dTTP diphosphatase activity"/>
    <property type="evidence" value="ECO:0007669"/>
    <property type="project" value="RHEA"/>
</dbReference>
<keyword evidence="3 4" id="KW-0546">Nucleotide metabolism</keyword>
<dbReference type="eggNOG" id="COG0424">
    <property type="taxonomic scope" value="Bacteria"/>
</dbReference>
<dbReference type="Gene3D" id="3.90.950.10">
    <property type="match status" value="1"/>
</dbReference>